<dbReference type="RefSeq" id="WP_178367229.1">
    <property type="nucleotide sequence ID" value="NZ_JACADJ010000045.1"/>
</dbReference>
<protein>
    <submittedName>
        <fullName evidence="1">Uncharacterized protein</fullName>
    </submittedName>
</protein>
<keyword evidence="2" id="KW-1185">Reference proteome</keyword>
<name>A0A850T8G4_9BACT</name>
<sequence length="383" mass="43114">MNYTRKHALALARQLRTCPPLSIKQSDHHAEQIKAHNRICPFCTTFLKDEIEAWDDFVQHIESNFSDALKTPPAAPGQIRKLDPDLGCWKNNYYYTPPDVLILSVDDTIITVAQIWPDMTLAGPGDLVVPRNLMHGLSELFIETWNIYAVDQSFLGPCTGTVENKVVDAVRQMDEAPDFLPSWAIVPIPLKENDPRQFFRELEIETGYVFSSMAVPLLVAHVEKETTPDILESMIMFIKNKIPDINWDWAPQSIDACLAAVRFPDHLLPMSAAQDDTQYLTAAYYVFDGEDLAGVVPVECRIEHQTPSCDPFSISGVVDAPEIDVTGDEFKGFIKDSTNRVLTACDVHVDPGQRRFMAAFHRPLTADEQFCLVILHNNASLDR</sequence>
<dbReference type="EMBL" id="JACADJ010000045">
    <property type="protein sequence ID" value="NWH05772.1"/>
    <property type="molecule type" value="Genomic_DNA"/>
</dbReference>
<accession>A0A850T8G4</accession>
<reference evidence="1 2" key="1">
    <citation type="submission" date="2020-06" db="EMBL/GenBank/DDBJ databases">
        <title>High-quality draft genome of sulfate reducer Desulfobacter latus type strain AcrS2 isolated from marine sediment.</title>
        <authorList>
            <person name="Hoppe M."/>
            <person name="Larsen C.K."/>
            <person name="Marshall I.P.G."/>
            <person name="Schramm A."/>
            <person name="Marietou A.G."/>
        </authorList>
    </citation>
    <scope>NUCLEOTIDE SEQUENCE [LARGE SCALE GENOMIC DNA]</scope>
    <source>
        <strain evidence="1 2">AcRS2</strain>
    </source>
</reference>
<proteinExistence type="predicted"/>
<dbReference type="Proteomes" id="UP000553343">
    <property type="component" value="Unassembled WGS sequence"/>
</dbReference>
<dbReference type="AlphaFoldDB" id="A0A850T8G4"/>
<evidence type="ECO:0000313" key="2">
    <source>
        <dbReference type="Proteomes" id="UP000553343"/>
    </source>
</evidence>
<organism evidence="1 2">
    <name type="scientific">Desulfobacter latus</name>
    <dbReference type="NCBI Taxonomy" id="2292"/>
    <lineage>
        <taxon>Bacteria</taxon>
        <taxon>Pseudomonadati</taxon>
        <taxon>Thermodesulfobacteriota</taxon>
        <taxon>Desulfobacteria</taxon>
        <taxon>Desulfobacterales</taxon>
        <taxon>Desulfobacteraceae</taxon>
        <taxon>Desulfobacter</taxon>
    </lineage>
</organism>
<comment type="caution">
    <text evidence="1">The sequence shown here is derived from an EMBL/GenBank/DDBJ whole genome shotgun (WGS) entry which is preliminary data.</text>
</comment>
<evidence type="ECO:0000313" key="1">
    <source>
        <dbReference type="EMBL" id="NWH05772.1"/>
    </source>
</evidence>
<gene>
    <name evidence="1" type="ORF">HXW94_12385</name>
</gene>